<evidence type="ECO:0000256" key="1">
    <source>
        <dbReference type="SAM" id="SignalP"/>
    </source>
</evidence>
<accession>B4JGG3</accession>
<dbReference type="GO" id="GO:0062129">
    <property type="term" value="C:chitin-based extracellular matrix"/>
    <property type="evidence" value="ECO:0007669"/>
    <property type="project" value="TreeGrafter"/>
</dbReference>
<dbReference type="InParanoid" id="B4JGG3"/>
<dbReference type="eggNOG" id="ENOG502TDKZ">
    <property type="taxonomic scope" value="Eukaryota"/>
</dbReference>
<dbReference type="HOGENOM" id="CLU_1262747_0_0_1"/>
<dbReference type="OMA" id="SDYYETH"/>
<dbReference type="SMART" id="SM00690">
    <property type="entry name" value="DM5"/>
    <property type="match status" value="1"/>
</dbReference>
<proteinExistence type="predicted"/>
<dbReference type="InterPro" id="IPR004145">
    <property type="entry name" value="DUF243"/>
</dbReference>
<evidence type="ECO:0000259" key="2">
    <source>
        <dbReference type="SMART" id="SM00690"/>
    </source>
</evidence>
<feature type="signal peptide" evidence="1">
    <location>
        <begin position="1"/>
        <end position="26"/>
    </location>
</feature>
<evidence type="ECO:0000313" key="4">
    <source>
        <dbReference type="Proteomes" id="UP000001070"/>
    </source>
</evidence>
<dbReference type="OrthoDB" id="7972941at2759"/>
<sequence>MSSYRKAISTFHLPQSLWLFLCTSHAFDPNNAYLPASNDYVERSPIATEYFSYSAPQEEDQNLPLQTARQLANAFSPPHQVVFIRTPESNLFTQTAKHVAERNSLDIYVLQQQMDTAALAQQKAAIQQQASPKPTVHFVKYRTPADVSRALSTLKGNYDQLPGRSYSHAVEAAKVLQLDQPQRIGQHEPVVFKILPKNSANYETHEPVTELETAKLQSLFQPYLPPAHRL</sequence>
<reference evidence="3 4" key="1">
    <citation type="journal article" date="2007" name="Nature">
        <title>Evolution of genes and genomes on the Drosophila phylogeny.</title>
        <authorList>
            <consortium name="Drosophila 12 Genomes Consortium"/>
            <person name="Clark A.G."/>
            <person name="Eisen M.B."/>
            <person name="Smith D.R."/>
            <person name="Bergman C.M."/>
            <person name="Oliver B."/>
            <person name="Markow T.A."/>
            <person name="Kaufman T.C."/>
            <person name="Kellis M."/>
            <person name="Gelbart W."/>
            <person name="Iyer V.N."/>
            <person name="Pollard D.A."/>
            <person name="Sackton T.B."/>
            <person name="Larracuente A.M."/>
            <person name="Singh N.D."/>
            <person name="Abad J.P."/>
            <person name="Abt D.N."/>
            <person name="Adryan B."/>
            <person name="Aguade M."/>
            <person name="Akashi H."/>
            <person name="Anderson W.W."/>
            <person name="Aquadro C.F."/>
            <person name="Ardell D.H."/>
            <person name="Arguello R."/>
            <person name="Artieri C.G."/>
            <person name="Barbash D.A."/>
            <person name="Barker D."/>
            <person name="Barsanti P."/>
            <person name="Batterham P."/>
            <person name="Batzoglou S."/>
            <person name="Begun D."/>
            <person name="Bhutkar A."/>
            <person name="Blanco E."/>
            <person name="Bosak S.A."/>
            <person name="Bradley R.K."/>
            <person name="Brand A.D."/>
            <person name="Brent M.R."/>
            <person name="Brooks A.N."/>
            <person name="Brown R.H."/>
            <person name="Butlin R.K."/>
            <person name="Caggese C."/>
            <person name="Calvi B.R."/>
            <person name="Bernardo de Carvalho A."/>
            <person name="Caspi A."/>
            <person name="Castrezana S."/>
            <person name="Celniker S.E."/>
            <person name="Chang J.L."/>
            <person name="Chapple C."/>
            <person name="Chatterji S."/>
            <person name="Chinwalla A."/>
            <person name="Civetta A."/>
            <person name="Clifton S.W."/>
            <person name="Comeron J.M."/>
            <person name="Costello J.C."/>
            <person name="Coyne J.A."/>
            <person name="Daub J."/>
            <person name="David R.G."/>
            <person name="Delcher A.L."/>
            <person name="Delehaunty K."/>
            <person name="Do C.B."/>
            <person name="Ebling H."/>
            <person name="Edwards K."/>
            <person name="Eickbush T."/>
            <person name="Evans J.D."/>
            <person name="Filipski A."/>
            <person name="Findeiss S."/>
            <person name="Freyhult E."/>
            <person name="Fulton L."/>
            <person name="Fulton R."/>
            <person name="Garcia A.C."/>
            <person name="Gardiner A."/>
            <person name="Garfield D.A."/>
            <person name="Garvin B.E."/>
            <person name="Gibson G."/>
            <person name="Gilbert D."/>
            <person name="Gnerre S."/>
            <person name="Godfrey J."/>
            <person name="Good R."/>
            <person name="Gotea V."/>
            <person name="Gravely B."/>
            <person name="Greenberg A.J."/>
            <person name="Griffiths-Jones S."/>
            <person name="Gross S."/>
            <person name="Guigo R."/>
            <person name="Gustafson E.A."/>
            <person name="Haerty W."/>
            <person name="Hahn M.W."/>
            <person name="Halligan D.L."/>
            <person name="Halpern A.L."/>
            <person name="Halter G.M."/>
            <person name="Han M.V."/>
            <person name="Heger A."/>
            <person name="Hillier L."/>
            <person name="Hinrichs A.S."/>
            <person name="Holmes I."/>
            <person name="Hoskins R.A."/>
            <person name="Hubisz M.J."/>
            <person name="Hultmark D."/>
            <person name="Huntley M.A."/>
            <person name="Jaffe D.B."/>
            <person name="Jagadeeshan S."/>
            <person name="Jeck W.R."/>
            <person name="Johnson J."/>
            <person name="Jones C.D."/>
            <person name="Jordan W.C."/>
            <person name="Karpen G.H."/>
            <person name="Kataoka E."/>
            <person name="Keightley P.D."/>
            <person name="Kheradpour P."/>
            <person name="Kirkness E.F."/>
            <person name="Koerich L.B."/>
            <person name="Kristiansen K."/>
            <person name="Kudrna D."/>
            <person name="Kulathinal R.J."/>
            <person name="Kumar S."/>
            <person name="Kwok R."/>
            <person name="Lander E."/>
            <person name="Langley C.H."/>
            <person name="Lapoint R."/>
            <person name="Lazzaro B.P."/>
            <person name="Lee S.J."/>
            <person name="Levesque L."/>
            <person name="Li R."/>
            <person name="Lin C.F."/>
            <person name="Lin M.F."/>
            <person name="Lindblad-Toh K."/>
            <person name="Llopart A."/>
            <person name="Long M."/>
            <person name="Low L."/>
            <person name="Lozovsky E."/>
            <person name="Lu J."/>
            <person name="Luo M."/>
            <person name="Machado C.A."/>
            <person name="Makalowski W."/>
            <person name="Marzo M."/>
            <person name="Matsuda M."/>
            <person name="Matzkin L."/>
            <person name="McAllister B."/>
            <person name="McBride C.S."/>
            <person name="McKernan B."/>
            <person name="McKernan K."/>
            <person name="Mendez-Lago M."/>
            <person name="Minx P."/>
            <person name="Mollenhauer M.U."/>
            <person name="Montooth K."/>
            <person name="Mount S.M."/>
            <person name="Mu X."/>
            <person name="Myers E."/>
            <person name="Negre B."/>
            <person name="Newfeld S."/>
            <person name="Nielsen R."/>
            <person name="Noor M.A."/>
            <person name="O'Grady P."/>
            <person name="Pachter L."/>
            <person name="Papaceit M."/>
            <person name="Parisi M.J."/>
            <person name="Parisi M."/>
            <person name="Parts L."/>
            <person name="Pedersen J.S."/>
            <person name="Pesole G."/>
            <person name="Phillippy A.M."/>
            <person name="Ponting C.P."/>
            <person name="Pop M."/>
            <person name="Porcelli D."/>
            <person name="Powell J.R."/>
            <person name="Prohaska S."/>
            <person name="Pruitt K."/>
            <person name="Puig M."/>
            <person name="Quesneville H."/>
            <person name="Ram K.R."/>
            <person name="Rand D."/>
            <person name="Rasmussen M.D."/>
            <person name="Reed L.K."/>
            <person name="Reenan R."/>
            <person name="Reily A."/>
            <person name="Remington K.A."/>
            <person name="Rieger T.T."/>
            <person name="Ritchie M.G."/>
            <person name="Robin C."/>
            <person name="Rogers Y.H."/>
            <person name="Rohde C."/>
            <person name="Rozas J."/>
            <person name="Rubenfield M.J."/>
            <person name="Ruiz A."/>
            <person name="Russo S."/>
            <person name="Salzberg S.L."/>
            <person name="Sanchez-Gracia A."/>
            <person name="Saranga D.J."/>
            <person name="Sato H."/>
            <person name="Schaeffer S.W."/>
            <person name="Schatz M.C."/>
            <person name="Schlenke T."/>
            <person name="Schwartz R."/>
            <person name="Segarra C."/>
            <person name="Singh R.S."/>
            <person name="Sirot L."/>
            <person name="Sirota M."/>
            <person name="Sisneros N.B."/>
            <person name="Smith C.D."/>
            <person name="Smith T.F."/>
            <person name="Spieth J."/>
            <person name="Stage D.E."/>
            <person name="Stark A."/>
            <person name="Stephan W."/>
            <person name="Strausberg R.L."/>
            <person name="Strempel S."/>
            <person name="Sturgill D."/>
            <person name="Sutton G."/>
            <person name="Sutton G.G."/>
            <person name="Tao W."/>
            <person name="Teichmann S."/>
            <person name="Tobari Y.N."/>
            <person name="Tomimura Y."/>
            <person name="Tsolas J.M."/>
            <person name="Valente V.L."/>
            <person name="Venter E."/>
            <person name="Venter J.C."/>
            <person name="Vicario S."/>
            <person name="Vieira F.G."/>
            <person name="Vilella A.J."/>
            <person name="Villasante A."/>
            <person name="Walenz B."/>
            <person name="Wang J."/>
            <person name="Wasserman M."/>
            <person name="Watts T."/>
            <person name="Wilson D."/>
            <person name="Wilson R.K."/>
            <person name="Wing R.A."/>
            <person name="Wolfner M.F."/>
            <person name="Wong A."/>
            <person name="Wong G.K."/>
            <person name="Wu C.I."/>
            <person name="Wu G."/>
            <person name="Yamamoto D."/>
            <person name="Yang H.P."/>
            <person name="Yang S.P."/>
            <person name="Yorke J.A."/>
            <person name="Yoshida K."/>
            <person name="Zdobnov E."/>
            <person name="Zhang P."/>
            <person name="Zhang Y."/>
            <person name="Zimin A.V."/>
            <person name="Baldwin J."/>
            <person name="Abdouelleil A."/>
            <person name="Abdulkadir J."/>
            <person name="Abebe A."/>
            <person name="Abera B."/>
            <person name="Abreu J."/>
            <person name="Acer S.C."/>
            <person name="Aftuck L."/>
            <person name="Alexander A."/>
            <person name="An P."/>
            <person name="Anderson E."/>
            <person name="Anderson S."/>
            <person name="Arachi H."/>
            <person name="Azer M."/>
            <person name="Bachantsang P."/>
            <person name="Barry A."/>
            <person name="Bayul T."/>
            <person name="Berlin A."/>
            <person name="Bessette D."/>
            <person name="Bloom T."/>
            <person name="Blye J."/>
            <person name="Boguslavskiy L."/>
            <person name="Bonnet C."/>
            <person name="Boukhgalter B."/>
            <person name="Bourzgui I."/>
            <person name="Brown A."/>
            <person name="Cahill P."/>
            <person name="Channer S."/>
            <person name="Cheshatsang Y."/>
            <person name="Chuda L."/>
            <person name="Citroen M."/>
            <person name="Collymore A."/>
            <person name="Cooke P."/>
            <person name="Costello M."/>
            <person name="D'Aco K."/>
            <person name="Daza R."/>
            <person name="De Haan G."/>
            <person name="DeGray S."/>
            <person name="DeMaso C."/>
            <person name="Dhargay N."/>
            <person name="Dooley K."/>
            <person name="Dooley E."/>
            <person name="Doricent M."/>
            <person name="Dorje P."/>
            <person name="Dorjee K."/>
            <person name="Dupes A."/>
            <person name="Elong R."/>
            <person name="Falk J."/>
            <person name="Farina A."/>
            <person name="Faro S."/>
            <person name="Ferguson D."/>
            <person name="Fisher S."/>
            <person name="Foley C.D."/>
            <person name="Franke A."/>
            <person name="Friedrich D."/>
            <person name="Gadbois L."/>
            <person name="Gearin G."/>
            <person name="Gearin C.R."/>
            <person name="Giannoukos G."/>
            <person name="Goode T."/>
            <person name="Graham J."/>
            <person name="Grandbois E."/>
            <person name="Grewal S."/>
            <person name="Gyaltsen K."/>
            <person name="Hafez N."/>
            <person name="Hagos B."/>
            <person name="Hall J."/>
            <person name="Henson C."/>
            <person name="Hollinger A."/>
            <person name="Honan T."/>
            <person name="Huard M.D."/>
            <person name="Hughes L."/>
            <person name="Hurhula B."/>
            <person name="Husby M.E."/>
            <person name="Kamat A."/>
            <person name="Kanga B."/>
            <person name="Kashin S."/>
            <person name="Khazanovich D."/>
            <person name="Kisner P."/>
            <person name="Lance K."/>
            <person name="Lara M."/>
            <person name="Lee W."/>
            <person name="Lennon N."/>
            <person name="Letendre F."/>
            <person name="LeVine R."/>
            <person name="Lipovsky A."/>
            <person name="Liu X."/>
            <person name="Liu J."/>
            <person name="Liu S."/>
            <person name="Lokyitsang T."/>
            <person name="Lokyitsang Y."/>
            <person name="Lubonja R."/>
            <person name="Lui A."/>
            <person name="MacDonald P."/>
            <person name="Magnisalis V."/>
            <person name="Maru K."/>
            <person name="Matthews C."/>
            <person name="McCusker W."/>
            <person name="McDonough S."/>
            <person name="Mehta T."/>
            <person name="Meldrim J."/>
            <person name="Meneus L."/>
            <person name="Mihai O."/>
            <person name="Mihalev A."/>
            <person name="Mihova T."/>
            <person name="Mittelman R."/>
            <person name="Mlenga V."/>
            <person name="Montmayeur A."/>
            <person name="Mulrain L."/>
            <person name="Navidi A."/>
            <person name="Naylor J."/>
            <person name="Negash T."/>
            <person name="Nguyen T."/>
            <person name="Nguyen N."/>
            <person name="Nicol R."/>
            <person name="Norbu C."/>
            <person name="Norbu N."/>
            <person name="Novod N."/>
            <person name="O'Neill B."/>
            <person name="Osman S."/>
            <person name="Markiewicz E."/>
            <person name="Oyono O.L."/>
            <person name="Patti C."/>
            <person name="Phunkhang P."/>
            <person name="Pierre F."/>
            <person name="Priest M."/>
            <person name="Raghuraman S."/>
            <person name="Rege F."/>
            <person name="Reyes R."/>
            <person name="Rise C."/>
            <person name="Rogov P."/>
            <person name="Ross K."/>
            <person name="Ryan E."/>
            <person name="Settipalli S."/>
            <person name="Shea T."/>
            <person name="Sherpa N."/>
            <person name="Shi L."/>
            <person name="Shih D."/>
            <person name="Sparrow T."/>
            <person name="Spaulding J."/>
            <person name="Stalker J."/>
            <person name="Stange-Thomann N."/>
            <person name="Stavropoulos S."/>
            <person name="Stone C."/>
            <person name="Strader C."/>
            <person name="Tesfaye S."/>
            <person name="Thomson T."/>
            <person name="Thoulutsang Y."/>
            <person name="Thoulutsang D."/>
            <person name="Topham K."/>
            <person name="Topping I."/>
            <person name="Tsamla T."/>
            <person name="Vassiliev H."/>
            <person name="Vo A."/>
            <person name="Wangchuk T."/>
            <person name="Wangdi T."/>
            <person name="Weiand M."/>
            <person name="Wilkinson J."/>
            <person name="Wilson A."/>
            <person name="Yadav S."/>
            <person name="Young G."/>
            <person name="Yu Q."/>
            <person name="Zembek L."/>
            <person name="Zhong D."/>
            <person name="Zimmer A."/>
            <person name="Zwirko Z."/>
            <person name="Jaffe D.B."/>
            <person name="Alvarez P."/>
            <person name="Brockman W."/>
            <person name="Butler J."/>
            <person name="Chin C."/>
            <person name="Gnerre S."/>
            <person name="Grabherr M."/>
            <person name="Kleber M."/>
            <person name="Mauceli E."/>
            <person name="MacCallum I."/>
        </authorList>
    </citation>
    <scope>NUCLEOTIDE SEQUENCE [LARGE SCALE GENOMIC DNA]</scope>
    <source>
        <strain evidence="4">Tucson 15287-2541.00</strain>
    </source>
</reference>
<feature type="domain" description="DUF243" evidence="2">
    <location>
        <begin position="44"/>
        <end position="144"/>
    </location>
</feature>
<dbReference type="Proteomes" id="UP000001070">
    <property type="component" value="Unassembled WGS sequence"/>
</dbReference>
<dbReference type="GO" id="GO:0008010">
    <property type="term" value="F:structural constituent of chitin-based larval cuticle"/>
    <property type="evidence" value="ECO:0007669"/>
    <property type="project" value="TreeGrafter"/>
</dbReference>
<dbReference type="Pfam" id="PF03103">
    <property type="entry name" value="DUF243"/>
    <property type="match status" value="1"/>
</dbReference>
<feature type="chain" id="PRO_5002808869" evidence="1">
    <location>
        <begin position="27"/>
        <end position="230"/>
    </location>
</feature>
<evidence type="ECO:0000313" key="3">
    <source>
        <dbReference type="EMBL" id="EDV92632.1"/>
    </source>
</evidence>
<dbReference type="GO" id="GO:0040003">
    <property type="term" value="P:chitin-based cuticle development"/>
    <property type="evidence" value="ECO:0007669"/>
    <property type="project" value="TreeGrafter"/>
</dbReference>
<name>B4JGG3_DROGR</name>
<gene>
    <name evidence="3" type="primary">Dgri\GH18731</name>
    <name evidence="3" type="ORF">Dgri_GH18731</name>
</gene>
<dbReference type="EMBL" id="CH916369">
    <property type="protein sequence ID" value="EDV92632.1"/>
    <property type="molecule type" value="Genomic_DNA"/>
</dbReference>
<dbReference type="AlphaFoldDB" id="B4JGG3"/>
<organism evidence="4">
    <name type="scientific">Drosophila grimshawi</name>
    <name type="common">Hawaiian fruit fly</name>
    <name type="synonym">Idiomyia grimshawi</name>
    <dbReference type="NCBI Taxonomy" id="7222"/>
    <lineage>
        <taxon>Eukaryota</taxon>
        <taxon>Metazoa</taxon>
        <taxon>Ecdysozoa</taxon>
        <taxon>Arthropoda</taxon>
        <taxon>Hexapoda</taxon>
        <taxon>Insecta</taxon>
        <taxon>Pterygota</taxon>
        <taxon>Neoptera</taxon>
        <taxon>Endopterygota</taxon>
        <taxon>Diptera</taxon>
        <taxon>Brachycera</taxon>
        <taxon>Muscomorpha</taxon>
        <taxon>Ephydroidea</taxon>
        <taxon>Drosophilidae</taxon>
        <taxon>Drosophila</taxon>
        <taxon>Hawaiian Drosophila</taxon>
    </lineage>
</organism>
<dbReference type="FunCoup" id="B4JGG3">
    <property type="interactions" value="19"/>
</dbReference>
<protein>
    <submittedName>
        <fullName evidence="3">GH18731</fullName>
    </submittedName>
</protein>
<keyword evidence="4" id="KW-1185">Reference proteome</keyword>
<dbReference type="KEGG" id="dgr:6563282"/>
<dbReference type="PhylomeDB" id="B4JGG3"/>
<dbReference type="PANTHER" id="PTHR31927">
    <property type="entry name" value="FI07246P-RELATED-RELATED"/>
    <property type="match status" value="1"/>
</dbReference>
<dbReference type="PANTHER" id="PTHR31927:SF2">
    <property type="entry name" value="FI07246P-RELATED"/>
    <property type="match status" value="1"/>
</dbReference>
<keyword evidence="1" id="KW-0732">Signal</keyword>